<comment type="caution">
    <text evidence="1">The sequence shown here is derived from an EMBL/GenBank/DDBJ whole genome shotgun (WGS) entry which is preliminary data.</text>
</comment>
<dbReference type="AlphaFoldDB" id="A0AAV2SIT2"/>
<proteinExistence type="predicted"/>
<dbReference type="EMBL" id="CAXKWB010069456">
    <property type="protein sequence ID" value="CAL4193177.1"/>
    <property type="molecule type" value="Genomic_DNA"/>
</dbReference>
<evidence type="ECO:0000313" key="1">
    <source>
        <dbReference type="EMBL" id="CAL4193177.1"/>
    </source>
</evidence>
<dbReference type="SUPFAM" id="SSF53098">
    <property type="entry name" value="Ribonuclease H-like"/>
    <property type="match status" value="1"/>
</dbReference>
<gene>
    <name evidence="1" type="ORF">MNOR_LOCUS36806</name>
</gene>
<name>A0AAV2SIT2_MEGNR</name>
<dbReference type="PANTHER" id="PTHR45913">
    <property type="entry name" value="EPM2A-INTERACTING PROTEIN 1"/>
    <property type="match status" value="1"/>
</dbReference>
<accession>A0AAV2SIT2</accession>
<evidence type="ECO:0008006" key="3">
    <source>
        <dbReference type="Google" id="ProtNLM"/>
    </source>
</evidence>
<protein>
    <recommendedName>
        <fullName evidence="3">SCAN domain-containing protein 3</fullName>
    </recommendedName>
</protein>
<dbReference type="Proteomes" id="UP001497623">
    <property type="component" value="Unassembled WGS sequence"/>
</dbReference>
<sequence length="394" mass="44672">MAAPQLSKKKCMQYNDEYIQHGFLPSPSNQQHPMCLLCGKIFSNEAMKPSRLREHLHRVHPTEADKGVAYFQSLYDKQKKRVIGSIFSHSSQPSNDGLRASYNIALLISKSGNPHTIGEELLLPVVTEVLKTVLHHKSPAQITKAIPLCNSTVQRRVDEMAANIEETLCNKLKTTKFSLQIDESTLPNNESLLLDYVRYVSDGCCKEEMLFARKLVTNKTGVAIFHVVRKYFEEKGIQLSNIIACETDGEPAMTGCHRGFLSFLKNAVPGLLTVHCVIHRQHLVAKHLSGHLHNSMSIIIKAVNKIKTHALNSRLFRQLCDDNDDQFQCLVLHNEVRWLSKGNCIQRFYKLCNSIVEFLQISNSGLYNEVKNIKHDIAYLSDIFSEFNIVNKTL</sequence>
<reference evidence="1 2" key="1">
    <citation type="submission" date="2024-05" db="EMBL/GenBank/DDBJ databases">
        <authorList>
            <person name="Wallberg A."/>
        </authorList>
    </citation>
    <scope>NUCLEOTIDE SEQUENCE [LARGE SCALE GENOMIC DNA]</scope>
</reference>
<organism evidence="1 2">
    <name type="scientific">Meganyctiphanes norvegica</name>
    <name type="common">Northern krill</name>
    <name type="synonym">Thysanopoda norvegica</name>
    <dbReference type="NCBI Taxonomy" id="48144"/>
    <lineage>
        <taxon>Eukaryota</taxon>
        <taxon>Metazoa</taxon>
        <taxon>Ecdysozoa</taxon>
        <taxon>Arthropoda</taxon>
        <taxon>Crustacea</taxon>
        <taxon>Multicrustacea</taxon>
        <taxon>Malacostraca</taxon>
        <taxon>Eumalacostraca</taxon>
        <taxon>Eucarida</taxon>
        <taxon>Euphausiacea</taxon>
        <taxon>Euphausiidae</taxon>
        <taxon>Meganyctiphanes</taxon>
    </lineage>
</organism>
<keyword evidence="2" id="KW-1185">Reference proteome</keyword>
<dbReference type="InterPro" id="IPR012337">
    <property type="entry name" value="RNaseH-like_sf"/>
</dbReference>
<evidence type="ECO:0000313" key="2">
    <source>
        <dbReference type="Proteomes" id="UP001497623"/>
    </source>
</evidence>
<dbReference type="PANTHER" id="PTHR45913:SF22">
    <property type="entry name" value="SCAN BOX DOMAIN-CONTAINING PROTEIN"/>
    <property type="match status" value="1"/>
</dbReference>